<evidence type="ECO:0000256" key="4">
    <source>
        <dbReference type="ARBA" id="ARBA00022679"/>
    </source>
</evidence>
<feature type="transmembrane region" description="Helical" evidence="10">
    <location>
        <begin position="591"/>
        <end position="609"/>
    </location>
</feature>
<evidence type="ECO:0000259" key="12">
    <source>
        <dbReference type="PROSITE" id="PS50850"/>
    </source>
</evidence>
<dbReference type="InterPro" id="IPR000719">
    <property type="entry name" value="Prot_kinase_dom"/>
</dbReference>
<evidence type="ECO:0000313" key="13">
    <source>
        <dbReference type="EMBL" id="CAE7561138.1"/>
    </source>
</evidence>
<dbReference type="Gene3D" id="1.20.1250.20">
    <property type="entry name" value="MFS general substrate transporter like domains"/>
    <property type="match status" value="1"/>
</dbReference>
<dbReference type="SMART" id="SM00220">
    <property type="entry name" value="S_TKc"/>
    <property type="match status" value="1"/>
</dbReference>
<evidence type="ECO:0000259" key="11">
    <source>
        <dbReference type="PROSITE" id="PS50011"/>
    </source>
</evidence>
<keyword evidence="10" id="KW-0812">Transmembrane</keyword>
<dbReference type="PANTHER" id="PTHR43671:SF13">
    <property type="entry name" value="SERINE_THREONINE-PROTEIN KINASE NEK2"/>
    <property type="match status" value="1"/>
</dbReference>
<feature type="domain" description="Protein kinase" evidence="11">
    <location>
        <begin position="12"/>
        <end position="332"/>
    </location>
</feature>
<keyword evidence="10" id="KW-1133">Transmembrane helix</keyword>
<evidence type="ECO:0000256" key="7">
    <source>
        <dbReference type="ARBA" id="ARBA00022840"/>
    </source>
</evidence>
<name>A0A812UCD3_9DINO</name>
<dbReference type="EMBL" id="CAJNDS010002669">
    <property type="protein sequence ID" value="CAE7561138.1"/>
    <property type="molecule type" value="Genomic_DNA"/>
</dbReference>
<protein>
    <recommendedName>
        <fullName evidence="3">non-specific serine/threonine protein kinase</fullName>
        <ecNumber evidence="3">2.7.11.1</ecNumber>
    </recommendedName>
</protein>
<comment type="subcellular location">
    <subcellularLocation>
        <location evidence="1">Membrane</location>
        <topology evidence="1">Multi-pass membrane protein</topology>
    </subcellularLocation>
</comment>
<evidence type="ECO:0000256" key="8">
    <source>
        <dbReference type="PROSITE-ProRule" id="PRU10141"/>
    </source>
</evidence>
<keyword evidence="7 8" id="KW-0067">ATP-binding</keyword>
<sequence>MAFRAGEQIGGFTIDRLLGRGAYGEVFLVHQAGRYAMKVMSYDVASHRDTEGKRSDPSLEAALAEAALLQELRYPHIVSCEDVLYDMDRQVVCLVLEYMDGGDLHGLIERQREAGTGFDAHFPRRVLAAVGGALQYIHSVGILHRDVKPANILLSRRSGRIKISDFGISKLVEATTLKAHSLVGTPYYFAPELVSGEEYGSAADGWALGAVVYEVAALRRPFEASNQLALVRKICEVDVDGISQHLGPKDGDSPWSPKASHHGREVKDEGGGILQMPRDLQVTFVLLFVTAMCLHADQNLAAPNLSQIANDFEMTPMQKDSRLGGLVQFGFFLVGGAVSVLVGPAADQFDRINVLCGVVLCGCIPSLLMSLMVPSTKAGFFYFFMARICTGVAIGGSFPVLFAFSADVFPASQRALISGALNAAGNIGAALGGLMSGVVGPSYGWRMPFTIVALPTLVCAALVRLLLADPRTQQKAKAKREEVVTNEAFSAWMGGAEIRGEGLSMEDLDLTKFQKVFAVKSNMLVFAQALPGCIPISVIVTFLADYLATDQGMAVEASTAVTAVFGMSCLGFGITGGILGQSLWNQRQKKMQHFCFLTAAGMLVAPLPFMLLVNSSQALITTASGRPTLFAFFLALCGGSAALAGPNIRAVLMNVNPSERRGTVFSAFTLCDDLGKGLGPSIVVALVSLLGRRKAFTLAFGSWWISGAIVTQLRSSLSIDASRGGDSLLPTKKM</sequence>
<feature type="binding site" evidence="8">
    <location>
        <position position="38"/>
    </location>
    <ligand>
        <name>ATP</name>
        <dbReference type="ChEBI" id="CHEBI:30616"/>
    </ligand>
</feature>
<evidence type="ECO:0000256" key="3">
    <source>
        <dbReference type="ARBA" id="ARBA00012513"/>
    </source>
</evidence>
<dbReference type="InterPro" id="IPR008271">
    <property type="entry name" value="Ser/Thr_kinase_AS"/>
</dbReference>
<comment type="similarity">
    <text evidence="2">Belongs to the protein kinase superfamily. NEK Ser/Thr protein kinase family. NIMA subfamily.</text>
</comment>
<keyword evidence="6" id="KW-0418">Kinase</keyword>
<evidence type="ECO:0000256" key="9">
    <source>
        <dbReference type="SAM" id="MobiDB-lite"/>
    </source>
</evidence>
<dbReference type="PROSITE" id="PS50011">
    <property type="entry name" value="PROTEIN_KINASE_DOM"/>
    <property type="match status" value="1"/>
</dbReference>
<dbReference type="Pfam" id="PF00069">
    <property type="entry name" value="Pkinase"/>
    <property type="match status" value="1"/>
</dbReference>
<dbReference type="InterPro" id="IPR011009">
    <property type="entry name" value="Kinase-like_dom_sf"/>
</dbReference>
<dbReference type="InterPro" id="IPR050660">
    <property type="entry name" value="NEK_Ser/Thr_kinase"/>
</dbReference>
<evidence type="ECO:0000256" key="6">
    <source>
        <dbReference type="ARBA" id="ARBA00022777"/>
    </source>
</evidence>
<feature type="transmembrane region" description="Helical" evidence="10">
    <location>
        <begin position="629"/>
        <end position="652"/>
    </location>
</feature>
<feature type="transmembrane region" description="Helical" evidence="10">
    <location>
        <begin position="445"/>
        <end position="467"/>
    </location>
</feature>
<comment type="caution">
    <text evidence="13">The sequence shown here is derived from an EMBL/GenBank/DDBJ whole genome shotgun (WGS) entry which is preliminary data.</text>
</comment>
<dbReference type="Pfam" id="PF07690">
    <property type="entry name" value="MFS_1"/>
    <property type="match status" value="1"/>
</dbReference>
<evidence type="ECO:0000256" key="1">
    <source>
        <dbReference type="ARBA" id="ARBA00004141"/>
    </source>
</evidence>
<feature type="transmembrane region" description="Helical" evidence="10">
    <location>
        <begin position="354"/>
        <end position="373"/>
    </location>
</feature>
<dbReference type="Gene3D" id="1.10.510.10">
    <property type="entry name" value="Transferase(Phosphotransferase) domain 1"/>
    <property type="match status" value="1"/>
</dbReference>
<dbReference type="GO" id="GO:0016020">
    <property type="term" value="C:membrane"/>
    <property type="evidence" value="ECO:0007669"/>
    <property type="project" value="UniProtKB-SubCell"/>
</dbReference>
<dbReference type="Proteomes" id="UP000604046">
    <property type="component" value="Unassembled WGS sequence"/>
</dbReference>
<dbReference type="PROSITE" id="PS00108">
    <property type="entry name" value="PROTEIN_KINASE_ST"/>
    <property type="match status" value="1"/>
</dbReference>
<dbReference type="GO" id="GO:0022857">
    <property type="term" value="F:transmembrane transporter activity"/>
    <property type="evidence" value="ECO:0007669"/>
    <property type="project" value="InterPro"/>
</dbReference>
<keyword evidence="5 8" id="KW-0547">Nucleotide-binding</keyword>
<dbReference type="EC" id="2.7.11.1" evidence="3"/>
<feature type="domain" description="Major facilitator superfamily (MFS) profile" evidence="12">
    <location>
        <begin position="283"/>
        <end position="719"/>
    </location>
</feature>
<dbReference type="PROSITE" id="PS50850">
    <property type="entry name" value="MFS"/>
    <property type="match status" value="1"/>
</dbReference>
<dbReference type="OrthoDB" id="440755at2759"/>
<proteinExistence type="inferred from homology"/>
<dbReference type="GO" id="GO:0005524">
    <property type="term" value="F:ATP binding"/>
    <property type="evidence" value="ECO:0007669"/>
    <property type="project" value="UniProtKB-UniRule"/>
</dbReference>
<dbReference type="SUPFAM" id="SSF56112">
    <property type="entry name" value="Protein kinase-like (PK-like)"/>
    <property type="match status" value="1"/>
</dbReference>
<feature type="transmembrane region" description="Helical" evidence="10">
    <location>
        <begin position="524"/>
        <end position="548"/>
    </location>
</feature>
<keyword evidence="14" id="KW-1185">Reference proteome</keyword>
<evidence type="ECO:0000256" key="5">
    <source>
        <dbReference type="ARBA" id="ARBA00022741"/>
    </source>
</evidence>
<dbReference type="InterPro" id="IPR036259">
    <property type="entry name" value="MFS_trans_sf"/>
</dbReference>
<keyword evidence="10" id="KW-0472">Membrane</keyword>
<feature type="region of interest" description="Disordered" evidence="9">
    <location>
        <begin position="246"/>
        <end position="267"/>
    </location>
</feature>
<dbReference type="PROSITE" id="PS00107">
    <property type="entry name" value="PROTEIN_KINASE_ATP"/>
    <property type="match status" value="1"/>
</dbReference>
<dbReference type="InterPro" id="IPR020846">
    <property type="entry name" value="MFS_dom"/>
</dbReference>
<feature type="transmembrane region" description="Helical" evidence="10">
    <location>
        <begin position="560"/>
        <end position="579"/>
    </location>
</feature>
<accession>A0A812UCD3</accession>
<organism evidence="13 14">
    <name type="scientific">Symbiodinium natans</name>
    <dbReference type="NCBI Taxonomy" id="878477"/>
    <lineage>
        <taxon>Eukaryota</taxon>
        <taxon>Sar</taxon>
        <taxon>Alveolata</taxon>
        <taxon>Dinophyceae</taxon>
        <taxon>Suessiales</taxon>
        <taxon>Symbiodiniaceae</taxon>
        <taxon>Symbiodinium</taxon>
    </lineage>
</organism>
<feature type="transmembrane region" description="Helical" evidence="10">
    <location>
        <begin position="416"/>
        <end position="439"/>
    </location>
</feature>
<reference evidence="13" key="1">
    <citation type="submission" date="2021-02" db="EMBL/GenBank/DDBJ databases">
        <authorList>
            <person name="Dougan E. K."/>
            <person name="Rhodes N."/>
            <person name="Thang M."/>
            <person name="Chan C."/>
        </authorList>
    </citation>
    <scope>NUCLEOTIDE SEQUENCE</scope>
</reference>
<dbReference type="SUPFAM" id="SSF103473">
    <property type="entry name" value="MFS general substrate transporter"/>
    <property type="match status" value="1"/>
</dbReference>
<dbReference type="InterPro" id="IPR017441">
    <property type="entry name" value="Protein_kinase_ATP_BS"/>
</dbReference>
<dbReference type="AlphaFoldDB" id="A0A812UCD3"/>
<evidence type="ECO:0000313" key="14">
    <source>
        <dbReference type="Proteomes" id="UP000604046"/>
    </source>
</evidence>
<dbReference type="InterPro" id="IPR011701">
    <property type="entry name" value="MFS"/>
</dbReference>
<dbReference type="GO" id="GO:0004674">
    <property type="term" value="F:protein serine/threonine kinase activity"/>
    <property type="evidence" value="ECO:0007669"/>
    <property type="project" value="UniProtKB-EC"/>
</dbReference>
<evidence type="ECO:0000256" key="10">
    <source>
        <dbReference type="SAM" id="Phobius"/>
    </source>
</evidence>
<feature type="transmembrane region" description="Helical" evidence="10">
    <location>
        <begin position="323"/>
        <end position="342"/>
    </location>
</feature>
<keyword evidence="4" id="KW-0808">Transferase</keyword>
<dbReference type="PANTHER" id="PTHR43671">
    <property type="entry name" value="SERINE/THREONINE-PROTEIN KINASE NEK"/>
    <property type="match status" value="1"/>
</dbReference>
<evidence type="ECO:0000256" key="2">
    <source>
        <dbReference type="ARBA" id="ARBA00010886"/>
    </source>
</evidence>
<gene>
    <name evidence="13" type="primary">nek2</name>
    <name evidence="13" type="ORF">SNAT2548_LOCUS31647</name>
</gene>
<feature type="transmembrane region" description="Helical" evidence="10">
    <location>
        <begin position="379"/>
        <end position="404"/>
    </location>
</feature>